<dbReference type="EnsemblPlants" id="OGLUM03G30860.1">
    <property type="protein sequence ID" value="OGLUM03G30860.1"/>
    <property type="gene ID" value="OGLUM03G30860"/>
</dbReference>
<evidence type="ECO:0000313" key="2">
    <source>
        <dbReference type="Proteomes" id="UP000026961"/>
    </source>
</evidence>
<dbReference type="Gramene" id="OGLUM03G30860.1">
    <property type="protein sequence ID" value="OGLUM03G30860.1"/>
    <property type="gene ID" value="OGLUM03G30860"/>
</dbReference>
<reference evidence="1" key="1">
    <citation type="submission" date="2015-04" db="UniProtKB">
        <authorList>
            <consortium name="EnsemblPlants"/>
        </authorList>
    </citation>
    <scope>IDENTIFICATION</scope>
</reference>
<keyword evidence="2" id="KW-1185">Reference proteome</keyword>
<dbReference type="AlphaFoldDB" id="A0A0D9ZBZ5"/>
<name>A0A0D9ZBZ5_9ORYZ</name>
<evidence type="ECO:0000313" key="1">
    <source>
        <dbReference type="EnsemblPlants" id="OGLUM03G30860.1"/>
    </source>
</evidence>
<proteinExistence type="predicted"/>
<dbReference type="Proteomes" id="UP000026961">
    <property type="component" value="Chromosome 3"/>
</dbReference>
<protein>
    <submittedName>
        <fullName evidence="1">Uncharacterized protein</fullName>
    </submittedName>
</protein>
<reference evidence="1" key="2">
    <citation type="submission" date="2018-05" db="EMBL/GenBank/DDBJ databases">
        <title>OgluRS3 (Oryza glumaepatula Reference Sequence Version 3).</title>
        <authorList>
            <person name="Zhang J."/>
            <person name="Kudrna D."/>
            <person name="Lee S."/>
            <person name="Talag J."/>
            <person name="Welchert J."/>
            <person name="Wing R.A."/>
        </authorList>
    </citation>
    <scope>NUCLEOTIDE SEQUENCE [LARGE SCALE GENOMIC DNA]</scope>
</reference>
<accession>A0A0D9ZBZ5</accession>
<sequence length="97" mass="10234">MPCRPLRWLQATRLATRGEATRPGCYLVLTSSSSLDSTALRLQACKAGCDCNRGPFLLKATSASEINDEPATLGNGHIASWQQLASLSMTLPGGGVN</sequence>
<organism evidence="1">
    <name type="scientific">Oryza glumipatula</name>
    <dbReference type="NCBI Taxonomy" id="40148"/>
    <lineage>
        <taxon>Eukaryota</taxon>
        <taxon>Viridiplantae</taxon>
        <taxon>Streptophyta</taxon>
        <taxon>Embryophyta</taxon>
        <taxon>Tracheophyta</taxon>
        <taxon>Spermatophyta</taxon>
        <taxon>Magnoliopsida</taxon>
        <taxon>Liliopsida</taxon>
        <taxon>Poales</taxon>
        <taxon>Poaceae</taxon>
        <taxon>BOP clade</taxon>
        <taxon>Oryzoideae</taxon>
        <taxon>Oryzeae</taxon>
        <taxon>Oryzinae</taxon>
        <taxon>Oryza</taxon>
    </lineage>
</organism>
<dbReference type="HOGENOM" id="CLU_2350179_0_0_1"/>